<dbReference type="Pfam" id="PF08352">
    <property type="entry name" value="oligo_HPY"/>
    <property type="match status" value="1"/>
</dbReference>
<evidence type="ECO:0000256" key="2">
    <source>
        <dbReference type="ARBA" id="ARBA00005417"/>
    </source>
</evidence>
<dbReference type="InterPro" id="IPR003593">
    <property type="entry name" value="AAA+_ATPase"/>
</dbReference>
<keyword evidence="3" id="KW-0813">Transport</keyword>
<dbReference type="NCBIfam" id="TIGR01727">
    <property type="entry name" value="oligo_HPY"/>
    <property type="match status" value="1"/>
</dbReference>
<dbReference type="GO" id="GO:0005524">
    <property type="term" value="F:ATP binding"/>
    <property type="evidence" value="ECO:0007669"/>
    <property type="project" value="UniProtKB-KW"/>
</dbReference>
<dbReference type="Gene3D" id="3.40.50.300">
    <property type="entry name" value="P-loop containing nucleotide triphosphate hydrolases"/>
    <property type="match status" value="1"/>
</dbReference>
<dbReference type="PANTHER" id="PTHR43297">
    <property type="entry name" value="OLIGOPEPTIDE TRANSPORT ATP-BINDING PROTEIN APPD"/>
    <property type="match status" value="1"/>
</dbReference>
<evidence type="ECO:0000256" key="3">
    <source>
        <dbReference type="ARBA" id="ARBA00022448"/>
    </source>
</evidence>
<evidence type="ECO:0000256" key="1">
    <source>
        <dbReference type="ARBA" id="ARBA00004417"/>
    </source>
</evidence>
<dbReference type="InterPro" id="IPR017871">
    <property type="entry name" value="ABC_transporter-like_CS"/>
</dbReference>
<accession>A0ABU1F3N6</accession>
<dbReference type="Proteomes" id="UP001247754">
    <property type="component" value="Unassembled WGS sequence"/>
</dbReference>
<name>A0ABU1F3N6_9RHOB</name>
<dbReference type="CDD" id="cd03257">
    <property type="entry name" value="ABC_NikE_OppD_transporters"/>
    <property type="match status" value="1"/>
</dbReference>
<dbReference type="PANTHER" id="PTHR43297:SF2">
    <property type="entry name" value="DIPEPTIDE TRANSPORT ATP-BINDING PROTEIN DPPD"/>
    <property type="match status" value="1"/>
</dbReference>
<dbReference type="RefSeq" id="WP_310455636.1">
    <property type="nucleotide sequence ID" value="NZ_JAVKPH010000002.1"/>
</dbReference>
<keyword evidence="5" id="KW-0547">Nucleotide-binding</keyword>
<dbReference type="SUPFAM" id="SSF52540">
    <property type="entry name" value="P-loop containing nucleoside triphosphate hydrolases"/>
    <property type="match status" value="1"/>
</dbReference>
<keyword evidence="6 9" id="KW-0067">ATP-binding</keyword>
<evidence type="ECO:0000256" key="5">
    <source>
        <dbReference type="ARBA" id="ARBA00022741"/>
    </source>
</evidence>
<feature type="domain" description="ABC transporter" evidence="8">
    <location>
        <begin position="5"/>
        <end position="251"/>
    </location>
</feature>
<dbReference type="Pfam" id="PF00005">
    <property type="entry name" value="ABC_tran"/>
    <property type="match status" value="1"/>
</dbReference>
<keyword evidence="7" id="KW-0472">Membrane</keyword>
<comment type="subcellular location">
    <subcellularLocation>
        <location evidence="1">Cell inner membrane</location>
        <topology evidence="1">Peripheral membrane protein</topology>
    </subcellularLocation>
</comment>
<organism evidence="9 10">
    <name type="scientific">Ruixingdingia sedimenti</name>
    <dbReference type="NCBI Taxonomy" id="3073604"/>
    <lineage>
        <taxon>Bacteria</taxon>
        <taxon>Pseudomonadati</taxon>
        <taxon>Pseudomonadota</taxon>
        <taxon>Alphaproteobacteria</taxon>
        <taxon>Rhodobacterales</taxon>
        <taxon>Paracoccaceae</taxon>
        <taxon>Ruixingdingia</taxon>
    </lineage>
</organism>
<reference evidence="9 10" key="1">
    <citation type="submission" date="2023-09" db="EMBL/GenBank/DDBJ databases">
        <title>Xinfangfangia sedmenti sp. nov., isolated the sedment.</title>
        <authorList>
            <person name="Xu L."/>
        </authorList>
    </citation>
    <scope>NUCLEOTIDE SEQUENCE [LARGE SCALE GENOMIC DNA]</scope>
    <source>
        <strain evidence="9 10">LG-4</strain>
    </source>
</reference>
<proteinExistence type="inferred from homology"/>
<dbReference type="PROSITE" id="PS50893">
    <property type="entry name" value="ABC_TRANSPORTER_2"/>
    <property type="match status" value="1"/>
</dbReference>
<evidence type="ECO:0000256" key="6">
    <source>
        <dbReference type="ARBA" id="ARBA00022840"/>
    </source>
</evidence>
<keyword evidence="4" id="KW-1003">Cell membrane</keyword>
<evidence type="ECO:0000256" key="7">
    <source>
        <dbReference type="ARBA" id="ARBA00023136"/>
    </source>
</evidence>
<gene>
    <name evidence="9" type="ORF">RGD00_02550</name>
</gene>
<dbReference type="InterPro" id="IPR027417">
    <property type="entry name" value="P-loop_NTPase"/>
</dbReference>
<dbReference type="PROSITE" id="PS00211">
    <property type="entry name" value="ABC_TRANSPORTER_1"/>
    <property type="match status" value="1"/>
</dbReference>
<evidence type="ECO:0000256" key="4">
    <source>
        <dbReference type="ARBA" id="ARBA00022475"/>
    </source>
</evidence>
<evidence type="ECO:0000259" key="8">
    <source>
        <dbReference type="PROSITE" id="PS50893"/>
    </source>
</evidence>
<evidence type="ECO:0000313" key="10">
    <source>
        <dbReference type="Proteomes" id="UP001247754"/>
    </source>
</evidence>
<dbReference type="InterPro" id="IPR003439">
    <property type="entry name" value="ABC_transporter-like_ATP-bd"/>
</dbReference>
<comment type="similarity">
    <text evidence="2">Belongs to the ABC transporter superfamily.</text>
</comment>
<keyword evidence="10" id="KW-1185">Reference proteome</keyword>
<dbReference type="InterPro" id="IPR013563">
    <property type="entry name" value="Oligopep_ABC_C"/>
</dbReference>
<sequence length="334" mass="35402">MSALLDIDGLSVALPGGVDLLSGVSLTLNRGDRLGIVGESGSGKSLTSLAVMGLLPDRMVLSGGLRFDGEDLTRMPEDRMCALRGGRIAMIFQEPMTALNPVKSIGAQIAEGRRLHRGESRAAAEAVARRLLDRVGLPAPRFDLGLYPHQLSGGQRQRVMIAMALACEPDLLIADEPTTALDVTVQAQILDLLDELVDETGIALMLITHDLGVVSEMTDRIAVMYAGSIVETGPTAEVFARMAHPYAHGLFAASPYGLLARGAGRGADGRRPRLQAIPGMVPDPADRPAGCRFADRCARVQADCRAAMPPLAATDASSGHRVACFHPRQEAMQP</sequence>
<comment type="caution">
    <text evidence="9">The sequence shown here is derived from an EMBL/GenBank/DDBJ whole genome shotgun (WGS) entry which is preliminary data.</text>
</comment>
<evidence type="ECO:0000313" key="9">
    <source>
        <dbReference type="EMBL" id="MDR5651468.1"/>
    </source>
</evidence>
<dbReference type="EMBL" id="JAVKPH010000002">
    <property type="protein sequence ID" value="MDR5651468.1"/>
    <property type="molecule type" value="Genomic_DNA"/>
</dbReference>
<protein>
    <submittedName>
        <fullName evidence="9">ABC transporter ATP-binding protein</fullName>
    </submittedName>
</protein>
<dbReference type="InterPro" id="IPR050388">
    <property type="entry name" value="ABC_Ni/Peptide_Import"/>
</dbReference>
<dbReference type="SMART" id="SM00382">
    <property type="entry name" value="AAA"/>
    <property type="match status" value="1"/>
</dbReference>